<protein>
    <recommendedName>
        <fullName evidence="16">DNA polymerase IV</fullName>
        <shortName evidence="16">Pol IV</shortName>
        <ecNumber evidence="16">2.7.7.7</ecNumber>
    </recommendedName>
</protein>
<evidence type="ECO:0000256" key="6">
    <source>
        <dbReference type="ARBA" id="ARBA00022695"/>
    </source>
</evidence>
<evidence type="ECO:0000256" key="9">
    <source>
        <dbReference type="ARBA" id="ARBA00022763"/>
    </source>
</evidence>
<evidence type="ECO:0000256" key="3">
    <source>
        <dbReference type="ARBA" id="ARBA00022457"/>
    </source>
</evidence>
<organism evidence="18 19">
    <name type="scientific">Saccharopolyspora rosea</name>
    <dbReference type="NCBI Taxonomy" id="524884"/>
    <lineage>
        <taxon>Bacteria</taxon>
        <taxon>Bacillati</taxon>
        <taxon>Actinomycetota</taxon>
        <taxon>Actinomycetes</taxon>
        <taxon>Pseudonocardiales</taxon>
        <taxon>Pseudonocardiaceae</taxon>
        <taxon>Saccharopolyspora</taxon>
    </lineage>
</organism>
<dbReference type="PANTHER" id="PTHR11076">
    <property type="entry name" value="DNA REPAIR POLYMERASE UMUC / TRANSFERASE FAMILY MEMBER"/>
    <property type="match status" value="1"/>
</dbReference>
<keyword evidence="12 16" id="KW-0238">DNA-binding</keyword>
<dbReference type="InterPro" id="IPR036775">
    <property type="entry name" value="DNA_pol_Y-fam_lit_finger_sf"/>
</dbReference>
<evidence type="ECO:0000256" key="16">
    <source>
        <dbReference type="HAMAP-Rule" id="MF_01113"/>
    </source>
</evidence>
<comment type="caution">
    <text evidence="18">The sequence shown here is derived from an EMBL/GenBank/DDBJ whole genome shotgun (WGS) entry which is preliminary data.</text>
</comment>
<dbReference type="InterPro" id="IPR050116">
    <property type="entry name" value="DNA_polymerase-Y"/>
</dbReference>
<dbReference type="PROSITE" id="PS50173">
    <property type="entry name" value="UMUC"/>
    <property type="match status" value="1"/>
</dbReference>
<dbReference type="HAMAP" id="MF_01113">
    <property type="entry name" value="DNApol_IV"/>
    <property type="match status" value="1"/>
</dbReference>
<evidence type="ECO:0000313" key="19">
    <source>
        <dbReference type="Proteomes" id="UP001597018"/>
    </source>
</evidence>
<dbReference type="InterPro" id="IPR043502">
    <property type="entry name" value="DNA/RNA_pol_sf"/>
</dbReference>
<dbReference type="Pfam" id="PF00817">
    <property type="entry name" value="IMS"/>
    <property type="match status" value="1"/>
</dbReference>
<evidence type="ECO:0000256" key="14">
    <source>
        <dbReference type="ARBA" id="ARBA00025589"/>
    </source>
</evidence>
<evidence type="ECO:0000256" key="1">
    <source>
        <dbReference type="ARBA" id="ARBA00004496"/>
    </source>
</evidence>
<keyword evidence="13 16" id="KW-0234">DNA repair</keyword>
<evidence type="ECO:0000256" key="4">
    <source>
        <dbReference type="ARBA" id="ARBA00022490"/>
    </source>
</evidence>
<dbReference type="InterPro" id="IPR022880">
    <property type="entry name" value="DNApol_IV"/>
</dbReference>
<feature type="binding site" evidence="16">
    <location>
        <position position="106"/>
    </location>
    <ligand>
        <name>Mg(2+)</name>
        <dbReference type="ChEBI" id="CHEBI:18420"/>
    </ligand>
</feature>
<keyword evidence="10 16" id="KW-0460">Magnesium</keyword>
<accession>A0ABW3G1W1</accession>
<comment type="cofactor">
    <cofactor evidence="16">
        <name>Mg(2+)</name>
        <dbReference type="ChEBI" id="CHEBI:18420"/>
    </cofactor>
    <text evidence="16">Binds 2 magnesium ions per subunit.</text>
</comment>
<evidence type="ECO:0000313" key="18">
    <source>
        <dbReference type="EMBL" id="MFD0923928.1"/>
    </source>
</evidence>
<feature type="domain" description="UmuC" evidence="17">
    <location>
        <begin position="5"/>
        <end position="183"/>
    </location>
</feature>
<dbReference type="EC" id="2.7.7.7" evidence="16"/>
<comment type="similarity">
    <text evidence="2 16">Belongs to the DNA polymerase type-Y family.</text>
</comment>
<dbReference type="RefSeq" id="WP_263252381.1">
    <property type="nucleotide sequence ID" value="NZ_BAABLT010000044.1"/>
</dbReference>
<dbReference type="Pfam" id="PF21999">
    <property type="entry name" value="IMS_HHH_1"/>
    <property type="match status" value="1"/>
</dbReference>
<dbReference type="Gene3D" id="3.30.70.270">
    <property type="match status" value="1"/>
</dbReference>
<evidence type="ECO:0000256" key="8">
    <source>
        <dbReference type="ARBA" id="ARBA00022723"/>
    </source>
</evidence>
<keyword evidence="5 16" id="KW-0808">Transferase</keyword>
<keyword evidence="7 16" id="KW-0235">DNA replication</keyword>
<comment type="function">
    <text evidence="14 16">Poorly processive, error-prone DNA polymerase involved in untargeted mutagenesis. Copies undamaged DNA at stalled replication forks, which arise in vivo from mismatched or misaligned primer ends. These misaligned primers can be extended by PolIV. Exhibits no 3'-5' exonuclease (proofreading) activity. May be involved in translesional synthesis, in conjunction with the beta clamp from PolIII.</text>
</comment>
<feature type="binding site" evidence="16">
    <location>
        <position position="9"/>
    </location>
    <ligand>
        <name>Mg(2+)</name>
        <dbReference type="ChEBI" id="CHEBI:18420"/>
    </ligand>
</feature>
<evidence type="ECO:0000256" key="10">
    <source>
        <dbReference type="ARBA" id="ARBA00022842"/>
    </source>
</evidence>
<evidence type="ECO:0000259" key="17">
    <source>
        <dbReference type="PROSITE" id="PS50173"/>
    </source>
</evidence>
<sequence length="340" mass="36183">MERVVLHVDLDQFIVAVELLRRPELRGRPVLVGGTGDPTRRGVVAGASYEAREHGVRSGTPLRTAAARCPDAVFLPVDRDAYLAASATVMAALREVGGVLEEAGWDEAFLLVDTADAERTAHGVRRLVADRSGLSCSVGIGDNKLRAKLASGFAKPGGVFRLDVGNWVAVMADRPTDALWGVGSKTARRLAARGIATVGELARTPMTDLAGEFGPNTGPWLVALAHGYDSTPVTAEPYRPRSRGREVTFQQDVRDPGTLRAEVDRLAGVVADDLAEDGALARRVVVKVRDARFATHTHGVGLDSPTRDRAALAEAARTALALFPLDRPVRLVGVRAELAA</sequence>
<dbReference type="GO" id="GO:0003887">
    <property type="term" value="F:DNA-directed DNA polymerase activity"/>
    <property type="evidence" value="ECO:0007669"/>
    <property type="project" value="UniProtKB-EC"/>
</dbReference>
<evidence type="ECO:0000256" key="12">
    <source>
        <dbReference type="ARBA" id="ARBA00023125"/>
    </source>
</evidence>
<dbReference type="InterPro" id="IPR001126">
    <property type="entry name" value="UmuC"/>
</dbReference>
<dbReference type="Gene3D" id="3.30.1490.100">
    <property type="entry name" value="DNA polymerase, Y-family, little finger domain"/>
    <property type="match status" value="1"/>
</dbReference>
<keyword evidence="4 16" id="KW-0963">Cytoplasm</keyword>
<comment type="catalytic activity">
    <reaction evidence="15 16">
        <text>DNA(n) + a 2'-deoxyribonucleoside 5'-triphosphate = DNA(n+1) + diphosphate</text>
        <dbReference type="Rhea" id="RHEA:22508"/>
        <dbReference type="Rhea" id="RHEA-COMP:17339"/>
        <dbReference type="Rhea" id="RHEA-COMP:17340"/>
        <dbReference type="ChEBI" id="CHEBI:33019"/>
        <dbReference type="ChEBI" id="CHEBI:61560"/>
        <dbReference type="ChEBI" id="CHEBI:173112"/>
        <dbReference type="EC" id="2.7.7.7"/>
    </reaction>
</comment>
<gene>
    <name evidence="16" type="primary">dinB</name>
    <name evidence="18" type="ORF">ACFQ16_29630</name>
</gene>
<dbReference type="Proteomes" id="UP001597018">
    <property type="component" value="Unassembled WGS sequence"/>
</dbReference>
<dbReference type="InterPro" id="IPR043128">
    <property type="entry name" value="Rev_trsase/Diguanyl_cyclase"/>
</dbReference>
<feature type="active site" evidence="16">
    <location>
        <position position="107"/>
    </location>
</feature>
<keyword evidence="3 16" id="KW-0515">Mutator protein</keyword>
<evidence type="ECO:0000256" key="7">
    <source>
        <dbReference type="ARBA" id="ARBA00022705"/>
    </source>
</evidence>
<reference evidence="19" key="1">
    <citation type="journal article" date="2019" name="Int. J. Syst. Evol. Microbiol.">
        <title>The Global Catalogue of Microorganisms (GCM) 10K type strain sequencing project: providing services to taxonomists for standard genome sequencing and annotation.</title>
        <authorList>
            <consortium name="The Broad Institute Genomics Platform"/>
            <consortium name="The Broad Institute Genome Sequencing Center for Infectious Disease"/>
            <person name="Wu L."/>
            <person name="Ma J."/>
        </authorList>
    </citation>
    <scope>NUCLEOTIDE SEQUENCE [LARGE SCALE GENOMIC DNA]</scope>
    <source>
        <strain evidence="19">CCUG 56401</strain>
    </source>
</reference>
<evidence type="ECO:0000256" key="2">
    <source>
        <dbReference type="ARBA" id="ARBA00010945"/>
    </source>
</evidence>
<comment type="subcellular location">
    <subcellularLocation>
        <location evidence="1 16">Cytoplasm</location>
    </subcellularLocation>
</comment>
<dbReference type="NCBIfam" id="NF002883">
    <property type="entry name" value="PRK03352.1"/>
    <property type="match status" value="1"/>
</dbReference>
<feature type="site" description="Substrate discrimination" evidence="16">
    <location>
        <position position="14"/>
    </location>
</feature>
<keyword evidence="8 16" id="KW-0479">Metal-binding</keyword>
<dbReference type="SUPFAM" id="SSF100879">
    <property type="entry name" value="Lesion bypass DNA polymerase (Y-family), little finger domain"/>
    <property type="match status" value="1"/>
</dbReference>
<name>A0ABW3G1W1_9PSEU</name>
<dbReference type="InterPro" id="IPR017961">
    <property type="entry name" value="DNA_pol_Y-fam_little_finger"/>
</dbReference>
<comment type="subunit">
    <text evidence="16">Monomer.</text>
</comment>
<dbReference type="Gene3D" id="1.10.150.20">
    <property type="entry name" value="5' to 3' exonuclease, C-terminal subdomain"/>
    <property type="match status" value="1"/>
</dbReference>
<dbReference type="Gene3D" id="3.40.1170.60">
    <property type="match status" value="1"/>
</dbReference>
<keyword evidence="9 16" id="KW-0227">DNA damage</keyword>
<evidence type="ECO:0000256" key="15">
    <source>
        <dbReference type="ARBA" id="ARBA00049244"/>
    </source>
</evidence>
<keyword evidence="6 16" id="KW-0548">Nucleotidyltransferase</keyword>
<evidence type="ECO:0000256" key="5">
    <source>
        <dbReference type="ARBA" id="ARBA00022679"/>
    </source>
</evidence>
<dbReference type="InterPro" id="IPR053848">
    <property type="entry name" value="IMS_HHH_1"/>
</dbReference>
<dbReference type="EMBL" id="JBHTIW010000047">
    <property type="protein sequence ID" value="MFD0923928.1"/>
    <property type="molecule type" value="Genomic_DNA"/>
</dbReference>
<keyword evidence="11 16" id="KW-0239">DNA-directed DNA polymerase</keyword>
<dbReference type="PANTHER" id="PTHR11076:SF33">
    <property type="entry name" value="DNA POLYMERASE KAPPA"/>
    <property type="match status" value="1"/>
</dbReference>
<dbReference type="CDD" id="cd03586">
    <property type="entry name" value="PolY_Pol_IV_kappa"/>
    <property type="match status" value="1"/>
</dbReference>
<keyword evidence="19" id="KW-1185">Reference proteome</keyword>
<dbReference type="Pfam" id="PF11799">
    <property type="entry name" value="IMS_C"/>
    <property type="match status" value="1"/>
</dbReference>
<proteinExistence type="inferred from homology"/>
<evidence type="ECO:0000256" key="13">
    <source>
        <dbReference type="ARBA" id="ARBA00023204"/>
    </source>
</evidence>
<evidence type="ECO:0000256" key="11">
    <source>
        <dbReference type="ARBA" id="ARBA00022932"/>
    </source>
</evidence>
<dbReference type="SUPFAM" id="SSF56672">
    <property type="entry name" value="DNA/RNA polymerases"/>
    <property type="match status" value="1"/>
</dbReference>